<dbReference type="AlphaFoldDB" id="A0A077QTI0"/>
<accession>A0A077QTI0</accession>
<reference evidence="1" key="1">
    <citation type="journal article" date="2014" name="Genome Biol. Evol.">
        <title>Gene Loss Rather Than Gene Gain Is Associated with a Host Jump from Monocots to Dicots in the Smut Fungus Melanopsichium pennsylvanicum.</title>
        <authorList>
            <person name="Sharma R."/>
            <person name="Mishra B."/>
            <person name="Runge F."/>
            <person name="Thines M."/>
        </authorList>
    </citation>
    <scope>NUCLEOTIDE SEQUENCE</scope>
    <source>
        <strain evidence="1">4</strain>
    </source>
</reference>
<sequence>MAELLGLRLSSVHVCRQVKRGRRSRSPSHVVLIQNDKAGLGEELKIGLRRLRAMQRTEAETWGSSADTFGVRIGETATSLGETWVDEQRRSSRGFEVLSRESRGSWCRLDRIRILKDRWQLSGIPRRRLWTRGLLLKMRA</sequence>
<proteinExistence type="predicted"/>
<organism evidence="1">
    <name type="scientific">Melanopsichium pennsylvanicum 4</name>
    <dbReference type="NCBI Taxonomy" id="1398559"/>
    <lineage>
        <taxon>Eukaryota</taxon>
        <taxon>Fungi</taxon>
        <taxon>Dikarya</taxon>
        <taxon>Basidiomycota</taxon>
        <taxon>Ustilaginomycotina</taxon>
        <taxon>Ustilaginomycetes</taxon>
        <taxon>Ustilaginales</taxon>
        <taxon>Ustilaginaceae</taxon>
        <taxon>Melanopsichium</taxon>
    </lineage>
</organism>
<protein>
    <submittedName>
        <fullName evidence="1">Uncharacterized protein</fullName>
    </submittedName>
</protein>
<name>A0A077QTI0_9BASI</name>
<dbReference type="EMBL" id="HG529571">
    <property type="protein sequence ID" value="CDI53160.1"/>
    <property type="molecule type" value="Genomic_DNA"/>
</dbReference>
<evidence type="ECO:0000313" key="1">
    <source>
        <dbReference type="EMBL" id="CDI53160.1"/>
    </source>
</evidence>